<reference evidence="2 3" key="1">
    <citation type="submission" date="2024-04" db="EMBL/GenBank/DDBJ databases">
        <authorList>
            <person name="Fracassetti M."/>
        </authorList>
    </citation>
    <scope>NUCLEOTIDE SEQUENCE [LARGE SCALE GENOMIC DNA]</scope>
</reference>
<gene>
    <name evidence="2" type="ORF">LTRI10_LOCUS47766</name>
</gene>
<organism evidence="2 3">
    <name type="scientific">Linum trigynum</name>
    <dbReference type="NCBI Taxonomy" id="586398"/>
    <lineage>
        <taxon>Eukaryota</taxon>
        <taxon>Viridiplantae</taxon>
        <taxon>Streptophyta</taxon>
        <taxon>Embryophyta</taxon>
        <taxon>Tracheophyta</taxon>
        <taxon>Spermatophyta</taxon>
        <taxon>Magnoliopsida</taxon>
        <taxon>eudicotyledons</taxon>
        <taxon>Gunneridae</taxon>
        <taxon>Pentapetalae</taxon>
        <taxon>rosids</taxon>
        <taxon>fabids</taxon>
        <taxon>Malpighiales</taxon>
        <taxon>Linaceae</taxon>
        <taxon>Linum</taxon>
    </lineage>
</organism>
<dbReference type="AlphaFoldDB" id="A0AAV2GBQ0"/>
<protein>
    <submittedName>
        <fullName evidence="2">Uncharacterized protein</fullName>
    </submittedName>
</protein>
<dbReference type="Proteomes" id="UP001497516">
    <property type="component" value="Chromosome 8"/>
</dbReference>
<evidence type="ECO:0000313" key="3">
    <source>
        <dbReference type="Proteomes" id="UP001497516"/>
    </source>
</evidence>
<proteinExistence type="predicted"/>
<evidence type="ECO:0000256" key="1">
    <source>
        <dbReference type="SAM" id="MobiDB-lite"/>
    </source>
</evidence>
<name>A0AAV2GBQ0_9ROSI</name>
<sequence>MKLRLRRKTATTAEEAGGGGRRRRHDVDGEEAKQKEKKRWGPASVLLSPVGLVISCLGRPFVTASSWAGRCLFVSCYPVVQCAGWDDCGRRHHHHDRHFYFD</sequence>
<feature type="compositionally biased region" description="Basic and acidic residues" evidence="1">
    <location>
        <begin position="25"/>
        <end position="34"/>
    </location>
</feature>
<keyword evidence="3" id="KW-1185">Reference proteome</keyword>
<accession>A0AAV2GBQ0</accession>
<dbReference type="EMBL" id="OZ034821">
    <property type="protein sequence ID" value="CAL1408146.1"/>
    <property type="molecule type" value="Genomic_DNA"/>
</dbReference>
<evidence type="ECO:0000313" key="2">
    <source>
        <dbReference type="EMBL" id="CAL1408146.1"/>
    </source>
</evidence>
<feature type="region of interest" description="Disordered" evidence="1">
    <location>
        <begin position="1"/>
        <end position="38"/>
    </location>
</feature>